<comment type="caution">
    <text evidence="3">The sequence shown here is derived from an EMBL/GenBank/DDBJ whole genome shotgun (WGS) entry which is preliminary data.</text>
</comment>
<dbReference type="EMBL" id="JACTNZ010000008">
    <property type="protein sequence ID" value="KAG5537668.1"/>
    <property type="molecule type" value="Genomic_DNA"/>
</dbReference>
<evidence type="ECO:0000313" key="3">
    <source>
        <dbReference type="EMBL" id="KAG5537668.1"/>
    </source>
</evidence>
<gene>
    <name evidence="3" type="ORF">RHGRI_024948</name>
</gene>
<name>A0AAV6JAA7_9ERIC</name>
<protein>
    <submittedName>
        <fullName evidence="3">Uncharacterized protein</fullName>
    </submittedName>
</protein>
<evidence type="ECO:0000256" key="2">
    <source>
        <dbReference type="SAM" id="Phobius"/>
    </source>
</evidence>
<accession>A0AAV6JAA7</accession>
<sequence length="253" mass="27906">METTEEAEVTGGGGGEAVRRRRRIAERGSDRMALITVVHKSDDDASGTSAKHDVSNKLSRGNAFNFRGKGDPQLRKCETTIGVTQVPDEEAKNEAQPLLVTPKAPKPSVDKELFSSASNSQFHYLNAKEINSCIVGSEIIRVFCAVIIALLVVLSNINLPRNIVKSRSTIASRPLYILLLMDVIIVVVRLLEKQRSLEKTHEEEKHGMHGDGQNWAGAFKILEIGLVFYQIVRALFIDCSFYMVVVICGLSLV</sequence>
<proteinExistence type="predicted"/>
<keyword evidence="4" id="KW-1185">Reference proteome</keyword>
<feature type="transmembrane region" description="Helical" evidence="2">
    <location>
        <begin position="171"/>
        <end position="191"/>
    </location>
</feature>
<keyword evidence="2" id="KW-0472">Membrane</keyword>
<feature type="transmembrane region" description="Helical" evidence="2">
    <location>
        <begin position="139"/>
        <end position="159"/>
    </location>
</feature>
<organism evidence="3 4">
    <name type="scientific">Rhododendron griersonianum</name>
    <dbReference type="NCBI Taxonomy" id="479676"/>
    <lineage>
        <taxon>Eukaryota</taxon>
        <taxon>Viridiplantae</taxon>
        <taxon>Streptophyta</taxon>
        <taxon>Embryophyta</taxon>
        <taxon>Tracheophyta</taxon>
        <taxon>Spermatophyta</taxon>
        <taxon>Magnoliopsida</taxon>
        <taxon>eudicotyledons</taxon>
        <taxon>Gunneridae</taxon>
        <taxon>Pentapetalae</taxon>
        <taxon>asterids</taxon>
        <taxon>Ericales</taxon>
        <taxon>Ericaceae</taxon>
        <taxon>Ericoideae</taxon>
        <taxon>Rhodoreae</taxon>
        <taxon>Rhododendron</taxon>
    </lineage>
</organism>
<keyword evidence="2" id="KW-1133">Transmembrane helix</keyword>
<feature type="region of interest" description="Disordered" evidence="1">
    <location>
        <begin position="1"/>
        <end position="30"/>
    </location>
</feature>
<dbReference type="PANTHER" id="PTHR35469:SF5">
    <property type="entry name" value="TRANSMEMBRANE PROTEIN"/>
    <property type="match status" value="1"/>
</dbReference>
<evidence type="ECO:0000313" key="4">
    <source>
        <dbReference type="Proteomes" id="UP000823749"/>
    </source>
</evidence>
<dbReference type="PANTHER" id="PTHR35469">
    <property type="entry name" value="TRANSMEMBRANE PROTEIN"/>
    <property type="match status" value="1"/>
</dbReference>
<reference evidence="3" key="1">
    <citation type="submission" date="2020-08" db="EMBL/GenBank/DDBJ databases">
        <title>Plant Genome Project.</title>
        <authorList>
            <person name="Zhang R.-G."/>
        </authorList>
    </citation>
    <scope>NUCLEOTIDE SEQUENCE</scope>
    <source>
        <strain evidence="3">WSP0</strain>
        <tissue evidence="3">Leaf</tissue>
    </source>
</reference>
<dbReference type="Proteomes" id="UP000823749">
    <property type="component" value="Chromosome 8"/>
</dbReference>
<keyword evidence="2" id="KW-0812">Transmembrane</keyword>
<feature type="transmembrane region" description="Helical" evidence="2">
    <location>
        <begin position="231"/>
        <end position="252"/>
    </location>
</feature>
<evidence type="ECO:0000256" key="1">
    <source>
        <dbReference type="SAM" id="MobiDB-lite"/>
    </source>
</evidence>
<dbReference type="AlphaFoldDB" id="A0AAV6JAA7"/>